<keyword evidence="6" id="KW-0150">Chloroplast</keyword>
<dbReference type="Gene3D" id="1.10.287.610">
    <property type="entry name" value="Helix hairpin bin"/>
    <property type="match status" value="1"/>
</dbReference>
<reference evidence="6" key="1">
    <citation type="journal article" date="2014" name="Phycologia">
        <title>Characterization of Euglenaformis gen. nov. and the chloroplast genome of Euglenaformis [Euglena] proxima (Euglenophyta).</title>
        <authorList>
            <person name="Bennett M.S."/>
            <person name="Wiegert K.E."/>
            <person name="Triemer R.E."/>
        </authorList>
    </citation>
    <scope>NUCLEOTIDE SEQUENCE</scope>
    <source>
        <strain evidence="6">SAG 1224-11a</strain>
    </source>
</reference>
<geneLocation type="chloroplast" evidence="6"/>
<protein>
    <recommendedName>
        <fullName evidence="4">Small ribosomal subunit protein uS2c</fullName>
    </recommendedName>
</protein>
<dbReference type="PRINTS" id="PR00395">
    <property type="entry name" value="RIBOSOMALS2"/>
</dbReference>
<dbReference type="PANTHER" id="PTHR12534">
    <property type="entry name" value="30S RIBOSOMAL PROTEIN S2 PROKARYOTIC AND ORGANELLAR"/>
    <property type="match status" value="1"/>
</dbReference>
<proteinExistence type="inferred from homology"/>
<keyword evidence="3 4" id="KW-0687">Ribonucleoprotein</keyword>
<dbReference type="GO" id="GO:0005763">
    <property type="term" value="C:mitochondrial small ribosomal subunit"/>
    <property type="evidence" value="ECO:0007669"/>
    <property type="project" value="TreeGrafter"/>
</dbReference>
<dbReference type="PANTHER" id="PTHR12534:SF0">
    <property type="entry name" value="SMALL RIBOSOMAL SUBUNIT PROTEIN US2M"/>
    <property type="match status" value="1"/>
</dbReference>
<evidence type="ECO:0000313" key="6">
    <source>
        <dbReference type="EMBL" id="AGL12014.1"/>
    </source>
</evidence>
<dbReference type="GO" id="GO:0003735">
    <property type="term" value="F:structural constituent of ribosome"/>
    <property type="evidence" value="ECO:0007669"/>
    <property type="project" value="InterPro"/>
</dbReference>
<gene>
    <name evidence="4 6" type="primary">rps2</name>
</gene>
<dbReference type="GO" id="GO:0006412">
    <property type="term" value="P:translation"/>
    <property type="evidence" value="ECO:0007669"/>
    <property type="project" value="UniProtKB-UniRule"/>
</dbReference>
<dbReference type="NCBIfam" id="TIGR01011">
    <property type="entry name" value="rpsB_bact"/>
    <property type="match status" value="1"/>
</dbReference>
<dbReference type="EMBL" id="KC684276">
    <property type="protein sequence ID" value="AGL12014.1"/>
    <property type="molecule type" value="Genomic_DNA"/>
</dbReference>
<dbReference type="PROSITE" id="PS00963">
    <property type="entry name" value="RIBOSOMAL_S2_2"/>
    <property type="match status" value="1"/>
</dbReference>
<comment type="similarity">
    <text evidence="1 4 5">Belongs to the universal ribosomal protein uS2 family.</text>
</comment>
<dbReference type="InterPro" id="IPR023591">
    <property type="entry name" value="Ribosomal_uS2_flav_dom_sf"/>
</dbReference>
<evidence type="ECO:0000256" key="5">
    <source>
        <dbReference type="RuleBase" id="RU003631"/>
    </source>
</evidence>
<evidence type="ECO:0000256" key="3">
    <source>
        <dbReference type="ARBA" id="ARBA00023274"/>
    </source>
</evidence>
<dbReference type="GO" id="GO:0009507">
    <property type="term" value="C:chloroplast"/>
    <property type="evidence" value="ECO:0007669"/>
    <property type="project" value="UniProtKB-SubCell"/>
</dbReference>
<dbReference type="HAMAP" id="MF_00291_B">
    <property type="entry name" value="Ribosomal_uS2_B"/>
    <property type="match status" value="1"/>
</dbReference>
<dbReference type="GeneID" id="19522606"/>
<comment type="subcellular location">
    <subcellularLocation>
        <location evidence="4">Plastid</location>
        <location evidence="4">Chloroplast</location>
    </subcellularLocation>
</comment>
<organism evidence="6">
    <name type="scientific">Euglenaformis proxima</name>
    <dbReference type="NCBI Taxonomy" id="299110"/>
    <lineage>
        <taxon>Eukaryota</taxon>
        <taxon>Discoba</taxon>
        <taxon>Euglenozoa</taxon>
        <taxon>Euglenida</taxon>
        <taxon>Spirocuta</taxon>
        <taxon>Euglenophyceae</taxon>
        <taxon>Euglenales</taxon>
        <taxon>Euglenaceae</taxon>
        <taxon>Euglenaformis</taxon>
    </lineage>
</organism>
<evidence type="ECO:0000256" key="2">
    <source>
        <dbReference type="ARBA" id="ARBA00022980"/>
    </source>
</evidence>
<dbReference type="Pfam" id="PF00318">
    <property type="entry name" value="Ribosomal_S2"/>
    <property type="match status" value="1"/>
</dbReference>
<evidence type="ECO:0000256" key="1">
    <source>
        <dbReference type="ARBA" id="ARBA00006242"/>
    </source>
</evidence>
<dbReference type="AlphaFoldDB" id="A0A023HI10"/>
<name>A0A023HI10_9EUGL</name>
<dbReference type="SUPFAM" id="SSF52313">
    <property type="entry name" value="Ribosomal protein S2"/>
    <property type="match status" value="1"/>
</dbReference>
<dbReference type="InterPro" id="IPR001865">
    <property type="entry name" value="Ribosomal_uS2"/>
</dbReference>
<dbReference type="RefSeq" id="YP_009032748.1">
    <property type="nucleotide sequence ID" value="NC_024154.1"/>
</dbReference>
<keyword evidence="2 4" id="KW-0689">Ribosomal protein</keyword>
<keyword evidence="6" id="KW-0934">Plastid</keyword>
<dbReference type="Gene3D" id="3.40.50.10490">
    <property type="entry name" value="Glucose-6-phosphate isomerase like protein, domain 1"/>
    <property type="match status" value="1"/>
</dbReference>
<dbReference type="CDD" id="cd01425">
    <property type="entry name" value="RPS2"/>
    <property type="match status" value="1"/>
</dbReference>
<dbReference type="InterPro" id="IPR005706">
    <property type="entry name" value="Ribosomal_uS2_bac/mit/plastid"/>
</dbReference>
<dbReference type="InterPro" id="IPR018130">
    <property type="entry name" value="Ribosomal_uS2_CS"/>
</dbReference>
<dbReference type="PROSITE" id="PS00962">
    <property type="entry name" value="RIBOSOMAL_S2_1"/>
    <property type="match status" value="1"/>
</dbReference>
<evidence type="ECO:0000256" key="4">
    <source>
        <dbReference type="HAMAP-Rule" id="MF_00291"/>
    </source>
</evidence>
<accession>A0A023HI10</accession>
<sequence>MISLEELLSSSVHLGHKVQQWNPKMGSYIYGERGGIHIIDILQTLVCLEKISTFLFKISKEEKVILIVGTKRQFSTIIKNCAVNCEAHYVTQRWLGGMLTNWETIKLCLDNLNFLLKQEENSDLFSKNKKENFILQKKKVKLEKYFLGIKDMKKIPDVVIIIGQSNELNAVKECIKLKIPLITILDTNGDPTLTDFVIPANDDSISSLTIILNYLSNVIKKAKIK</sequence>